<protein>
    <submittedName>
        <fullName evidence="6">Uncharacterized protein</fullName>
    </submittedName>
</protein>
<dbReference type="VEuPathDB" id="FungiDB:PV10_00119"/>
<feature type="coiled-coil region" evidence="4">
    <location>
        <begin position="232"/>
        <end position="259"/>
    </location>
</feature>
<name>A0A438NHS8_EXOME</name>
<feature type="region of interest" description="Disordered" evidence="5">
    <location>
        <begin position="392"/>
        <end position="419"/>
    </location>
</feature>
<evidence type="ECO:0000313" key="7">
    <source>
        <dbReference type="Proteomes" id="UP000288859"/>
    </source>
</evidence>
<dbReference type="InterPro" id="IPR000266">
    <property type="entry name" value="Ribosomal_uS17"/>
</dbReference>
<evidence type="ECO:0000256" key="4">
    <source>
        <dbReference type="SAM" id="Coils"/>
    </source>
</evidence>
<evidence type="ECO:0000256" key="2">
    <source>
        <dbReference type="ARBA" id="ARBA00022980"/>
    </source>
</evidence>
<comment type="caution">
    <text evidence="6">The sequence shown here is derived from an EMBL/GenBank/DDBJ whole genome shotgun (WGS) entry which is preliminary data.</text>
</comment>
<dbReference type="AlphaFoldDB" id="A0A438NHS8"/>
<evidence type="ECO:0000256" key="5">
    <source>
        <dbReference type="SAM" id="MobiDB-lite"/>
    </source>
</evidence>
<dbReference type="OrthoDB" id="4117078at2759"/>
<gene>
    <name evidence="6" type="ORF">B0A52_00632</name>
</gene>
<comment type="similarity">
    <text evidence="1">Belongs to the universal ribosomal protein uS17 family.</text>
</comment>
<dbReference type="Proteomes" id="UP000288859">
    <property type="component" value="Unassembled WGS sequence"/>
</dbReference>
<evidence type="ECO:0000313" key="6">
    <source>
        <dbReference type="EMBL" id="RVX75280.1"/>
    </source>
</evidence>
<evidence type="ECO:0000256" key="3">
    <source>
        <dbReference type="ARBA" id="ARBA00023274"/>
    </source>
</evidence>
<feature type="region of interest" description="Disordered" evidence="5">
    <location>
        <begin position="55"/>
        <end position="74"/>
    </location>
</feature>
<dbReference type="GO" id="GO:0003735">
    <property type="term" value="F:structural constituent of ribosome"/>
    <property type="evidence" value="ECO:0007669"/>
    <property type="project" value="InterPro"/>
</dbReference>
<dbReference type="EMBL" id="NAJM01000002">
    <property type="protein sequence ID" value="RVX75280.1"/>
    <property type="molecule type" value="Genomic_DNA"/>
</dbReference>
<proteinExistence type="inferred from homology"/>
<reference evidence="6 7" key="1">
    <citation type="submission" date="2017-03" db="EMBL/GenBank/DDBJ databases">
        <title>Genomes of endolithic fungi from Antarctica.</title>
        <authorList>
            <person name="Coleine C."/>
            <person name="Masonjones S."/>
            <person name="Stajich J.E."/>
        </authorList>
    </citation>
    <scope>NUCLEOTIDE SEQUENCE [LARGE SCALE GENOMIC DNA]</scope>
    <source>
        <strain evidence="6 7">CCFEE 6314</strain>
    </source>
</reference>
<accession>A0A438NHS8</accession>
<organism evidence="6 7">
    <name type="scientific">Exophiala mesophila</name>
    <name type="common">Black yeast-like fungus</name>
    <dbReference type="NCBI Taxonomy" id="212818"/>
    <lineage>
        <taxon>Eukaryota</taxon>
        <taxon>Fungi</taxon>
        <taxon>Dikarya</taxon>
        <taxon>Ascomycota</taxon>
        <taxon>Pezizomycotina</taxon>
        <taxon>Eurotiomycetes</taxon>
        <taxon>Chaetothyriomycetidae</taxon>
        <taxon>Chaetothyriales</taxon>
        <taxon>Herpotrichiellaceae</taxon>
        <taxon>Exophiala</taxon>
    </lineage>
</organism>
<dbReference type="SUPFAM" id="SSF50249">
    <property type="entry name" value="Nucleic acid-binding proteins"/>
    <property type="match status" value="1"/>
</dbReference>
<keyword evidence="2" id="KW-0689">Ribosomal protein</keyword>
<evidence type="ECO:0000256" key="1">
    <source>
        <dbReference type="ARBA" id="ARBA00010254"/>
    </source>
</evidence>
<sequence>MSAARPGLLQVCRTWRSTKPRRFLSSPPACNTQSTSVTLQSLSCFKSPADARFSSTKASRGEASPHDPSADSSWGTEQALHFLAQAQDHQYLTEAENQERARLYLQQQEAQLQILQLKRTEFPSPSKAAAAEFQRVKAVHDETWDQLVKQLQQALQRQSSEKYEAIIAETEERAKAEIKKVAARQEVVGKKLSHLSRRTRVLRQSLIEEQRQIRSILFQLRRQQRSQGGQLADADQSRLANLNAQLSETRAQLRDLARKRPTLNAAPRGKPTTLTGTVTRTGTMHKTVRVTQKTQTWNKQLQKHYSAKIQRLVHDPEEITIEGDVVTIGPFTPEIREQRDKLGKIGKGRIEYMVKEIVTPFGKTVEERRSQRAVAAGAGEDGVEQDWKNKVAKATKASKKRQGVLAKGRQKKNSRIVVA</sequence>
<dbReference type="Pfam" id="PF00366">
    <property type="entry name" value="Ribosomal_S17"/>
    <property type="match status" value="1"/>
</dbReference>
<keyword evidence="3" id="KW-0687">Ribonucleoprotein</keyword>
<dbReference type="GO" id="GO:0005840">
    <property type="term" value="C:ribosome"/>
    <property type="evidence" value="ECO:0007669"/>
    <property type="project" value="UniProtKB-KW"/>
</dbReference>
<dbReference type="GO" id="GO:0006412">
    <property type="term" value="P:translation"/>
    <property type="evidence" value="ECO:0007669"/>
    <property type="project" value="InterPro"/>
</dbReference>
<dbReference type="GO" id="GO:1990904">
    <property type="term" value="C:ribonucleoprotein complex"/>
    <property type="evidence" value="ECO:0007669"/>
    <property type="project" value="UniProtKB-KW"/>
</dbReference>
<feature type="compositionally biased region" description="Basic and acidic residues" evidence="5">
    <location>
        <begin position="59"/>
        <end position="69"/>
    </location>
</feature>
<dbReference type="Gene3D" id="2.40.50.140">
    <property type="entry name" value="Nucleic acid-binding proteins"/>
    <property type="match status" value="1"/>
</dbReference>
<keyword evidence="4" id="KW-0175">Coiled coil</keyword>
<dbReference type="InterPro" id="IPR012340">
    <property type="entry name" value="NA-bd_OB-fold"/>
</dbReference>